<dbReference type="PANTHER" id="PTHR30413">
    <property type="entry name" value="INNER MEMBRANE TRANSPORT PERMEASE"/>
    <property type="match status" value="1"/>
</dbReference>
<evidence type="ECO:0000256" key="7">
    <source>
        <dbReference type="ARBA" id="ARBA00022989"/>
    </source>
</evidence>
<dbReference type="EMBL" id="JAEQND010000001">
    <property type="protein sequence ID" value="MBL0423843.1"/>
    <property type="molecule type" value="Genomic_DNA"/>
</dbReference>
<dbReference type="RefSeq" id="WP_201687076.1">
    <property type="nucleotide sequence ID" value="NZ_JAEQND010000001.1"/>
</dbReference>
<evidence type="ECO:0000256" key="4">
    <source>
        <dbReference type="ARBA" id="ARBA00022475"/>
    </source>
</evidence>
<evidence type="ECO:0000256" key="6">
    <source>
        <dbReference type="ARBA" id="ARBA00022692"/>
    </source>
</evidence>
<dbReference type="InterPro" id="IPR047817">
    <property type="entry name" value="ABC2_TM_bact-type"/>
</dbReference>
<keyword evidence="7 9" id="KW-1133">Transmembrane helix</keyword>
<evidence type="ECO:0000313" key="12">
    <source>
        <dbReference type="EMBL" id="MBL0423843.1"/>
    </source>
</evidence>
<evidence type="ECO:0000256" key="8">
    <source>
        <dbReference type="ARBA" id="ARBA00023136"/>
    </source>
</evidence>
<dbReference type="InterPro" id="IPR013525">
    <property type="entry name" value="ABC2_TM"/>
</dbReference>
<keyword evidence="5" id="KW-0997">Cell inner membrane</keyword>
<dbReference type="Proteomes" id="UP000622707">
    <property type="component" value="Unassembled WGS sequence"/>
</dbReference>
<evidence type="ECO:0000313" key="13">
    <source>
        <dbReference type="Proteomes" id="UP000622707"/>
    </source>
</evidence>
<sequence length="295" mass="32629">MNDHVIPSTEATPVPAAGAAPDQRPVVTITSEPDGTQYWRELWASRELLGMIVWRDVVVRYRQTVMGLSWALLRPLATMLVFTFIFGRLANMPSNGAPYALLVFAGLLPWLFFSASFSDASNSVIGNANIVSKVYFPRLIIPVSSVLVGLVDFLIAMVVYVVMSLVFRHSPGPQVLLLPLFLAQLCLLILACGLWVSALGVWYRDFRHLLPVVLQLGAYLSPVGFASTVVTGKWALVYALNPMVGIIDGFRWCLLGDSQPLRWPAVALSVCITFLLLLPGLRFFRRSEHHFADAL</sequence>
<feature type="transmembrane region" description="Helical" evidence="9">
    <location>
        <begin position="216"/>
        <end position="241"/>
    </location>
</feature>
<comment type="similarity">
    <text evidence="2 9">Belongs to the ABC-2 integral membrane protein family.</text>
</comment>
<evidence type="ECO:0000256" key="10">
    <source>
        <dbReference type="SAM" id="MobiDB-lite"/>
    </source>
</evidence>
<feature type="transmembrane region" description="Helical" evidence="9">
    <location>
        <begin position="175"/>
        <end position="204"/>
    </location>
</feature>
<reference evidence="12 13" key="1">
    <citation type="journal article" date="2017" name="Int. J. Syst. Evol. Microbiol.">
        <title>Ramlibacter alkalitolerans sp. nov., alkali-tolerant bacterium isolated from soil of ginseng.</title>
        <authorList>
            <person name="Lee D.H."/>
            <person name="Cha C.J."/>
        </authorList>
    </citation>
    <scope>NUCLEOTIDE SEQUENCE [LARGE SCALE GENOMIC DNA]</scope>
    <source>
        <strain evidence="12 13">KACC 19305</strain>
    </source>
</reference>
<keyword evidence="3 9" id="KW-0813">Transport</keyword>
<dbReference type="PANTHER" id="PTHR30413:SF8">
    <property type="entry name" value="TRANSPORT PERMEASE PROTEIN"/>
    <property type="match status" value="1"/>
</dbReference>
<feature type="transmembrane region" description="Helical" evidence="9">
    <location>
        <begin position="65"/>
        <end position="87"/>
    </location>
</feature>
<accession>A0ABS1JHZ7</accession>
<comment type="subcellular location">
    <subcellularLocation>
        <location evidence="1 9">Cell inner membrane</location>
        <topology evidence="1 9">Multi-pass membrane protein</topology>
    </subcellularLocation>
</comment>
<keyword evidence="6 9" id="KW-0812">Transmembrane</keyword>
<keyword evidence="8 9" id="KW-0472">Membrane</keyword>
<feature type="transmembrane region" description="Helical" evidence="9">
    <location>
        <begin position="99"/>
        <end position="118"/>
    </location>
</feature>
<comment type="caution">
    <text evidence="12">The sequence shown here is derived from an EMBL/GenBank/DDBJ whole genome shotgun (WGS) entry which is preliminary data.</text>
</comment>
<dbReference type="PROSITE" id="PS51012">
    <property type="entry name" value="ABC_TM2"/>
    <property type="match status" value="1"/>
</dbReference>
<dbReference type="Pfam" id="PF01061">
    <property type="entry name" value="ABC2_membrane"/>
    <property type="match status" value="1"/>
</dbReference>
<feature type="transmembrane region" description="Helical" evidence="9">
    <location>
        <begin position="139"/>
        <end position="163"/>
    </location>
</feature>
<keyword evidence="13" id="KW-1185">Reference proteome</keyword>
<gene>
    <name evidence="12" type="ORF">JI746_01890</name>
</gene>
<name>A0ABS1JHZ7_9BURK</name>
<feature type="transmembrane region" description="Helical" evidence="9">
    <location>
        <begin position="261"/>
        <end position="281"/>
    </location>
</feature>
<evidence type="ECO:0000259" key="11">
    <source>
        <dbReference type="PROSITE" id="PS51012"/>
    </source>
</evidence>
<organism evidence="12 13">
    <name type="scientific">Ramlibacter alkalitolerans</name>
    <dbReference type="NCBI Taxonomy" id="2039631"/>
    <lineage>
        <taxon>Bacteria</taxon>
        <taxon>Pseudomonadati</taxon>
        <taxon>Pseudomonadota</taxon>
        <taxon>Betaproteobacteria</taxon>
        <taxon>Burkholderiales</taxon>
        <taxon>Comamonadaceae</taxon>
        <taxon>Ramlibacter</taxon>
    </lineage>
</organism>
<evidence type="ECO:0000256" key="1">
    <source>
        <dbReference type="ARBA" id="ARBA00004429"/>
    </source>
</evidence>
<evidence type="ECO:0000256" key="9">
    <source>
        <dbReference type="RuleBase" id="RU361157"/>
    </source>
</evidence>
<feature type="domain" description="ABC transmembrane type-2" evidence="11">
    <location>
        <begin position="66"/>
        <end position="287"/>
    </location>
</feature>
<feature type="region of interest" description="Disordered" evidence="10">
    <location>
        <begin position="1"/>
        <end position="23"/>
    </location>
</feature>
<protein>
    <recommendedName>
        <fullName evidence="9">Transport permease protein</fullName>
    </recommendedName>
</protein>
<proteinExistence type="inferred from homology"/>
<evidence type="ECO:0000256" key="2">
    <source>
        <dbReference type="ARBA" id="ARBA00007783"/>
    </source>
</evidence>
<evidence type="ECO:0000256" key="3">
    <source>
        <dbReference type="ARBA" id="ARBA00022448"/>
    </source>
</evidence>
<evidence type="ECO:0000256" key="5">
    <source>
        <dbReference type="ARBA" id="ARBA00022519"/>
    </source>
</evidence>
<keyword evidence="4 9" id="KW-1003">Cell membrane</keyword>